<organism evidence="1">
    <name type="scientific">marine sediment metagenome</name>
    <dbReference type="NCBI Taxonomy" id="412755"/>
    <lineage>
        <taxon>unclassified sequences</taxon>
        <taxon>metagenomes</taxon>
        <taxon>ecological metagenomes</taxon>
    </lineage>
</organism>
<comment type="caution">
    <text evidence="1">The sequence shown here is derived from an EMBL/GenBank/DDBJ whole genome shotgun (WGS) entry which is preliminary data.</text>
</comment>
<evidence type="ECO:0008006" key="2">
    <source>
        <dbReference type="Google" id="ProtNLM"/>
    </source>
</evidence>
<dbReference type="AlphaFoldDB" id="X1ERT7"/>
<reference evidence="1" key="1">
    <citation type="journal article" date="2014" name="Front. Microbiol.">
        <title>High frequency of phylogenetically diverse reductive dehalogenase-homologous genes in deep subseafloor sedimentary metagenomes.</title>
        <authorList>
            <person name="Kawai M."/>
            <person name="Futagami T."/>
            <person name="Toyoda A."/>
            <person name="Takaki Y."/>
            <person name="Nishi S."/>
            <person name="Hori S."/>
            <person name="Arai W."/>
            <person name="Tsubouchi T."/>
            <person name="Morono Y."/>
            <person name="Uchiyama I."/>
            <person name="Ito T."/>
            <person name="Fujiyama A."/>
            <person name="Inagaki F."/>
            <person name="Takami H."/>
        </authorList>
    </citation>
    <scope>NUCLEOTIDE SEQUENCE</scope>
    <source>
        <strain evidence="1">Expedition CK06-06</strain>
    </source>
</reference>
<accession>X1ERT7</accession>
<evidence type="ECO:0000313" key="1">
    <source>
        <dbReference type="EMBL" id="GAH19859.1"/>
    </source>
</evidence>
<sequence length="174" mass="19882">MHLIQLHYPDSPRDNSIAFNEDSRQYLIDTLNSIVKGPQEIIIIGAHSIDGFWLDELSPERQEVVMDKADLVLSATTHFFERSALPDYRDSGPLCINTGSITFPALYCPPGFVQVHVLEEPFSLVVQYIDASQPQRELQHGEYTFIKIVDGPILETNFCEPRSEEDMEWLESQK</sequence>
<gene>
    <name evidence="1" type="ORF">S03H2_08810</name>
</gene>
<proteinExistence type="predicted"/>
<protein>
    <recommendedName>
        <fullName evidence="2">Calcineurin-like phosphoesterase domain-containing protein</fullName>
    </recommendedName>
</protein>
<name>X1ERT7_9ZZZZ</name>
<dbReference type="EMBL" id="BARU01004353">
    <property type="protein sequence ID" value="GAH19859.1"/>
    <property type="molecule type" value="Genomic_DNA"/>
</dbReference>